<feature type="transmembrane region" description="Helical" evidence="1">
    <location>
        <begin position="120"/>
        <end position="140"/>
    </location>
</feature>
<evidence type="ECO:0000313" key="2">
    <source>
        <dbReference type="EMBL" id="TCP62620.1"/>
    </source>
</evidence>
<dbReference type="AlphaFoldDB" id="A0A4R2RG23"/>
<comment type="caution">
    <text evidence="2">The sequence shown here is derived from an EMBL/GenBank/DDBJ whole genome shotgun (WGS) entry which is preliminary data.</text>
</comment>
<keyword evidence="1" id="KW-1133">Transmembrane helix</keyword>
<sequence>MRYRMAPFLVSGLQKQTERLRRWLERDQIILLLILINFVGTLYGFWWYKEQLADTPWYLWLLVPDSPLASLDFTIILVLRLMGTHSSWLNCLAPAVLIKYGLWAVILNIHGAYLAGGPSIVNWMLGLSHLGMAVQALLFWPRFAFSTITWKWVSLWIVFNDAADYGLNIYPTLFDFRQYHWAWISAVVLSVLVILLAYQQLRQRPVRQPGFRVRRYIPVETGHLE</sequence>
<keyword evidence="3" id="KW-1185">Reference proteome</keyword>
<proteinExistence type="predicted"/>
<feature type="transmembrane region" description="Helical" evidence="1">
    <location>
        <begin position="152"/>
        <end position="173"/>
    </location>
</feature>
<feature type="transmembrane region" description="Helical" evidence="1">
    <location>
        <begin position="91"/>
        <end position="114"/>
    </location>
</feature>
<feature type="transmembrane region" description="Helical" evidence="1">
    <location>
        <begin position="58"/>
        <end position="79"/>
    </location>
</feature>
<name>A0A4R2RG23_9FIRM</name>
<keyword evidence="1" id="KW-0812">Transmembrane</keyword>
<dbReference type="PANTHER" id="PTHR40042:SF1">
    <property type="entry name" value="DUF1405 DOMAIN-CONTAINING PROTEIN"/>
    <property type="match status" value="1"/>
</dbReference>
<dbReference type="PANTHER" id="PTHR40042">
    <property type="entry name" value="HYPOTHETICAL MEMBRANE SPANNING PROTEIN"/>
    <property type="match status" value="1"/>
</dbReference>
<dbReference type="EMBL" id="SLXT01000020">
    <property type="protein sequence ID" value="TCP62620.1"/>
    <property type="molecule type" value="Genomic_DNA"/>
</dbReference>
<keyword evidence="1" id="KW-0472">Membrane</keyword>
<protein>
    <submittedName>
        <fullName evidence="2">Putative membrane protein YpjA</fullName>
    </submittedName>
</protein>
<evidence type="ECO:0000256" key="1">
    <source>
        <dbReference type="SAM" id="Phobius"/>
    </source>
</evidence>
<feature type="transmembrane region" description="Helical" evidence="1">
    <location>
        <begin position="29"/>
        <end position="46"/>
    </location>
</feature>
<accession>A0A4R2RG23</accession>
<organism evidence="2 3">
    <name type="scientific">Heliophilum fasciatum</name>
    <dbReference type="NCBI Taxonomy" id="35700"/>
    <lineage>
        <taxon>Bacteria</taxon>
        <taxon>Bacillati</taxon>
        <taxon>Bacillota</taxon>
        <taxon>Clostridia</taxon>
        <taxon>Eubacteriales</taxon>
        <taxon>Heliobacteriaceae</taxon>
        <taxon>Heliophilum</taxon>
    </lineage>
</organism>
<dbReference type="Pfam" id="PF07187">
    <property type="entry name" value="DUF1405"/>
    <property type="match status" value="1"/>
</dbReference>
<evidence type="ECO:0000313" key="3">
    <source>
        <dbReference type="Proteomes" id="UP000294813"/>
    </source>
</evidence>
<feature type="transmembrane region" description="Helical" evidence="1">
    <location>
        <begin position="179"/>
        <end position="198"/>
    </location>
</feature>
<dbReference type="Proteomes" id="UP000294813">
    <property type="component" value="Unassembled WGS sequence"/>
</dbReference>
<reference evidence="2 3" key="1">
    <citation type="submission" date="2019-03" db="EMBL/GenBank/DDBJ databases">
        <title>Genomic Encyclopedia of Type Strains, Phase IV (KMG-IV): sequencing the most valuable type-strain genomes for metagenomic binning, comparative biology and taxonomic classification.</title>
        <authorList>
            <person name="Goeker M."/>
        </authorList>
    </citation>
    <scope>NUCLEOTIDE SEQUENCE [LARGE SCALE GENOMIC DNA]</scope>
    <source>
        <strain evidence="2 3">DSM 11170</strain>
    </source>
</reference>
<gene>
    <name evidence="2" type="ORF">EDD73_12038</name>
</gene>
<dbReference type="InterPro" id="IPR009845">
    <property type="entry name" value="DUF1405"/>
</dbReference>